<dbReference type="OrthoDB" id="341259at2759"/>
<dbReference type="EMBL" id="JAAOAN010000122">
    <property type="protein sequence ID" value="KAF5720983.1"/>
    <property type="molecule type" value="Genomic_DNA"/>
</dbReference>
<dbReference type="Proteomes" id="UP000544331">
    <property type="component" value="Unassembled WGS sequence"/>
</dbReference>
<name>A0A8H5YXZ7_9HYPO</name>
<evidence type="ECO:0000256" key="4">
    <source>
        <dbReference type="SAM" id="MobiDB-lite"/>
    </source>
</evidence>
<dbReference type="InterPro" id="IPR002110">
    <property type="entry name" value="Ankyrin_rpt"/>
</dbReference>
<dbReference type="Pfam" id="PF12796">
    <property type="entry name" value="Ank_2"/>
    <property type="match status" value="2"/>
</dbReference>
<keyword evidence="1" id="KW-0677">Repeat</keyword>
<organism evidence="6 7">
    <name type="scientific">Fusarium mundagurra</name>
    <dbReference type="NCBI Taxonomy" id="1567541"/>
    <lineage>
        <taxon>Eukaryota</taxon>
        <taxon>Fungi</taxon>
        <taxon>Dikarya</taxon>
        <taxon>Ascomycota</taxon>
        <taxon>Pezizomycotina</taxon>
        <taxon>Sordariomycetes</taxon>
        <taxon>Hypocreomycetidae</taxon>
        <taxon>Hypocreales</taxon>
        <taxon>Nectriaceae</taxon>
        <taxon>Fusarium</taxon>
        <taxon>Fusarium fujikuroi species complex</taxon>
    </lineage>
</organism>
<dbReference type="PANTHER" id="PTHR24198">
    <property type="entry name" value="ANKYRIN REPEAT AND PROTEIN KINASE DOMAIN-CONTAINING PROTEIN"/>
    <property type="match status" value="1"/>
</dbReference>
<keyword evidence="7" id="KW-1185">Reference proteome</keyword>
<evidence type="ECO:0000256" key="5">
    <source>
        <dbReference type="SAM" id="Phobius"/>
    </source>
</evidence>
<feature type="compositionally biased region" description="Basic and acidic residues" evidence="4">
    <location>
        <begin position="769"/>
        <end position="820"/>
    </location>
</feature>
<dbReference type="InterPro" id="IPR036770">
    <property type="entry name" value="Ankyrin_rpt-contain_sf"/>
</dbReference>
<keyword evidence="2 3" id="KW-0040">ANK repeat</keyword>
<feature type="repeat" description="ANK" evidence="3">
    <location>
        <begin position="202"/>
        <end position="234"/>
    </location>
</feature>
<feature type="compositionally biased region" description="Basic and acidic residues" evidence="4">
    <location>
        <begin position="869"/>
        <end position="888"/>
    </location>
</feature>
<gene>
    <name evidence="6" type="ORF">FMUND_3886</name>
</gene>
<evidence type="ECO:0000313" key="6">
    <source>
        <dbReference type="EMBL" id="KAF5720983.1"/>
    </source>
</evidence>
<dbReference type="PROSITE" id="PS50088">
    <property type="entry name" value="ANK_REPEAT"/>
    <property type="match status" value="4"/>
</dbReference>
<protein>
    <submittedName>
        <fullName evidence="6">Ankyrin</fullName>
    </submittedName>
</protein>
<dbReference type="Gene3D" id="1.25.40.20">
    <property type="entry name" value="Ankyrin repeat-containing domain"/>
    <property type="match status" value="1"/>
</dbReference>
<dbReference type="SUPFAM" id="SSF48403">
    <property type="entry name" value="Ankyrin repeat"/>
    <property type="match status" value="1"/>
</dbReference>
<feature type="compositionally biased region" description="Basic and acidic residues" evidence="4">
    <location>
        <begin position="1310"/>
        <end position="1324"/>
    </location>
</feature>
<feature type="repeat" description="ANK" evidence="3">
    <location>
        <begin position="167"/>
        <end position="189"/>
    </location>
</feature>
<proteinExistence type="predicted"/>
<evidence type="ECO:0000256" key="1">
    <source>
        <dbReference type="ARBA" id="ARBA00022737"/>
    </source>
</evidence>
<evidence type="ECO:0000313" key="7">
    <source>
        <dbReference type="Proteomes" id="UP000544331"/>
    </source>
</evidence>
<sequence length="1324" mass="149863">MTAQSSLLTQTSNAVSEDTSIATTQVSRASLMFGSFDEDALILPMHKDLHARGRFQRARKATNLTDFESLVCDNICKIDDQDASGRTALCLAMSLYLRDEAQILIRHGADVTINCELAAMLLSKGANINAAQSDGDTLLAKACRMGHLDLVNLLVERKVDTNVSDRKGWTPLHWACMGATLKIVERLLEVDTTNINAIDMSHGWTPLMAAVCRGPEKAVALLLEKKPNLYILNSQQWTPLMAATEMQRERVVDFILSHIIGWEKGYLEMPDQKSWTPLHVASSKGLYEIVSQLISAGANCDATNNEGMTPLHLASSIGPEDERYPVLSFLNTMRTYEMRSDDYSWEVWKDSPVSSALRGTQPKTAMKALLSKQEIKEAPFWTDDGRVQVISEAAKISNSLDVVGMIFRELPGETENPPDGSETWGPIQWAAHERLPDVLSELINKFGRAEHVDEMIDEALQTTSKSINTKELESESLCERLVQVMWILITTSQRTPKNTEAVKGAWSLVRLKITSASCTSTLPSEMAGLYDMMRLHLWVSQDGHNRSKKPPRWRRDPRFLKAHDELMEFYDSLYRDQWELIERLETSFAKHLEAGSSKTVETPPMLSTLQDVLKDPPFAQISQSHKDEGDYKPPIPDPNHKEIVEKAEATVVGFFKDKDESGRIRRNRPVQEIVYHPGPTDVIGTAIRNLIDVTDKGSMRFNSKLYAKKNLKLTWDVLTTIMSYERYRTREYYEVRSFLRDSWVEVPDKVSRSRMMRPRSVIRPMDNMTDFRLEESKTSESLKDGSDTGGLEAKEESYKDSRNMEDRAADPDENERRISDVWDSESLQPYKKPHGFVPASAIYMPYLSYSTHCCHWDGRLVPESRHLKEAHEHDDELQDKYQGKDKQQHGSPTLDEWYYQFAQEDDEAVKDQNSRNESQVVSKYLKENEGRSESKHPNQWTVVRVNQLWIWTISQDWIITTTSSPFTNSPDTLVDEILNQLSKQAEYGGSRAQPMSAAELVPVIIDHCIGSYERRPLDSGHISIGQTFSHYINKIGRKETTLFDDFRAWSPDEHEKKKAKNKTSKSPLPHNLLHTASGCTAETHSQDISAAIKKAKDLYCDIKDVRDELNILKSVAQYQQIVQRGLAGKEVDESRFSSTYVVKDLKELDSIAQRIQSAQSEVANRQATEATRQGKTVMTFTFATVLFDPLFHQLPLSFLSSMFALDVASFQEAPAWAFYVIFFVSMGISAILGFSVFYWDNIKHVKHGLMNGATNGFEDPAQPASGSLDTPKTSNSGNDETEKGRVPLSVLKQMEARDPGVMSRFRGQRRKNESVDLEKRGARG</sequence>
<feature type="repeat" description="ANK" evidence="3">
    <location>
        <begin position="273"/>
        <end position="305"/>
    </location>
</feature>
<keyword evidence="5" id="KW-0812">Transmembrane</keyword>
<dbReference type="PROSITE" id="PS50297">
    <property type="entry name" value="ANK_REP_REGION"/>
    <property type="match status" value="3"/>
</dbReference>
<accession>A0A8H5YXZ7</accession>
<feature type="region of interest" description="Disordered" evidence="4">
    <location>
        <begin position="767"/>
        <end position="821"/>
    </location>
</feature>
<evidence type="ECO:0000256" key="3">
    <source>
        <dbReference type="PROSITE-ProRule" id="PRU00023"/>
    </source>
</evidence>
<evidence type="ECO:0000256" key="2">
    <source>
        <dbReference type="ARBA" id="ARBA00023043"/>
    </source>
</evidence>
<dbReference type="Pfam" id="PF00023">
    <property type="entry name" value="Ank"/>
    <property type="match status" value="1"/>
</dbReference>
<keyword evidence="5" id="KW-0472">Membrane</keyword>
<feature type="region of interest" description="Disordered" evidence="4">
    <location>
        <begin position="1256"/>
        <end position="1324"/>
    </location>
</feature>
<feature type="repeat" description="ANK" evidence="3">
    <location>
        <begin position="134"/>
        <end position="166"/>
    </location>
</feature>
<feature type="transmembrane region" description="Helical" evidence="5">
    <location>
        <begin position="1216"/>
        <end position="1239"/>
    </location>
</feature>
<comment type="caution">
    <text evidence="6">The sequence shown here is derived from an EMBL/GenBank/DDBJ whole genome shotgun (WGS) entry which is preliminary data.</text>
</comment>
<dbReference type="PANTHER" id="PTHR24198:SF165">
    <property type="entry name" value="ANKYRIN REPEAT-CONTAINING PROTEIN-RELATED"/>
    <property type="match status" value="1"/>
</dbReference>
<feature type="region of interest" description="Disordered" evidence="4">
    <location>
        <begin position="869"/>
        <end position="891"/>
    </location>
</feature>
<reference evidence="6 7" key="1">
    <citation type="submission" date="2020-05" db="EMBL/GenBank/DDBJ databases">
        <title>Identification and distribution of gene clusters putatively required for synthesis of sphingolipid metabolism inhibitors in phylogenetically diverse species of the filamentous fungus Fusarium.</title>
        <authorList>
            <person name="Kim H.-S."/>
            <person name="Busman M."/>
            <person name="Brown D.W."/>
            <person name="Divon H."/>
            <person name="Uhlig S."/>
            <person name="Proctor R.H."/>
        </authorList>
    </citation>
    <scope>NUCLEOTIDE SEQUENCE [LARGE SCALE GENOMIC DNA]</scope>
    <source>
        <strain evidence="6 7">NRRL 66235</strain>
    </source>
</reference>
<dbReference type="SMART" id="SM00248">
    <property type="entry name" value="ANK"/>
    <property type="match status" value="8"/>
</dbReference>
<keyword evidence="5" id="KW-1133">Transmembrane helix</keyword>
<feature type="compositionally biased region" description="Polar residues" evidence="4">
    <location>
        <begin position="1264"/>
        <end position="1278"/>
    </location>
</feature>